<reference evidence="2" key="1">
    <citation type="submission" date="2020-05" db="EMBL/GenBank/DDBJ databases">
        <authorList>
            <person name="Chiriac C."/>
            <person name="Salcher M."/>
            <person name="Ghai R."/>
            <person name="Kavagutti S V."/>
        </authorList>
    </citation>
    <scope>NUCLEOTIDE SEQUENCE</scope>
</reference>
<evidence type="ECO:0000313" key="1">
    <source>
        <dbReference type="EMBL" id="CAB4169181.1"/>
    </source>
</evidence>
<proteinExistence type="predicted"/>
<dbReference type="EMBL" id="LR797362">
    <property type="protein sequence ID" value="CAB4210681.1"/>
    <property type="molecule type" value="Genomic_DNA"/>
</dbReference>
<sequence length="98" mass="11301">MKKLTINKMAEITTKLYPPFSEEIGALLKKLSDEIREELDSLNMKANNKENKDVIFSSIISTVIIHLGELLDIRYEMPQHDSLKRICKELSSENQSIH</sequence>
<evidence type="ECO:0000313" key="4">
    <source>
        <dbReference type="EMBL" id="CAB4198034.1"/>
    </source>
</evidence>
<dbReference type="EMBL" id="LR796935">
    <property type="protein sequence ID" value="CAB4176758.1"/>
    <property type="molecule type" value="Genomic_DNA"/>
</dbReference>
<evidence type="ECO:0000313" key="5">
    <source>
        <dbReference type="EMBL" id="CAB4210681.1"/>
    </source>
</evidence>
<dbReference type="EMBL" id="LR797006">
    <property type="protein sequence ID" value="CAB4181233.1"/>
    <property type="molecule type" value="Genomic_DNA"/>
</dbReference>
<accession>A0A6J5Q5D6</accession>
<dbReference type="EMBL" id="LR796840">
    <property type="protein sequence ID" value="CAB4169181.1"/>
    <property type="molecule type" value="Genomic_DNA"/>
</dbReference>
<organism evidence="2">
    <name type="scientific">uncultured Caudovirales phage</name>
    <dbReference type="NCBI Taxonomy" id="2100421"/>
    <lineage>
        <taxon>Viruses</taxon>
        <taxon>Duplodnaviria</taxon>
        <taxon>Heunggongvirae</taxon>
        <taxon>Uroviricota</taxon>
        <taxon>Caudoviricetes</taxon>
        <taxon>Peduoviridae</taxon>
        <taxon>Maltschvirus</taxon>
        <taxon>Maltschvirus maltsch</taxon>
    </lineage>
</organism>
<name>A0A6J5Q5D6_9CAUD</name>
<evidence type="ECO:0000313" key="3">
    <source>
        <dbReference type="EMBL" id="CAB4181233.1"/>
    </source>
</evidence>
<evidence type="ECO:0000313" key="2">
    <source>
        <dbReference type="EMBL" id="CAB4176758.1"/>
    </source>
</evidence>
<dbReference type="EMBL" id="LR798374">
    <property type="protein sequence ID" value="CAB5227495.1"/>
    <property type="molecule type" value="Genomic_DNA"/>
</dbReference>
<dbReference type="EMBL" id="LR797262">
    <property type="protein sequence ID" value="CAB4198034.1"/>
    <property type="molecule type" value="Genomic_DNA"/>
</dbReference>
<protein>
    <submittedName>
        <fullName evidence="2">Uncharacterized protein</fullName>
    </submittedName>
</protein>
<gene>
    <name evidence="3" type="ORF">UFOVP1074_46</name>
    <name evidence="4" type="ORF">UFOVP1310_35</name>
    <name evidence="5" type="ORF">UFOVP1424_37</name>
    <name evidence="6" type="ORF">UFOVP1521_37</name>
    <name evidence="1" type="ORF">UFOVP899_58</name>
    <name evidence="2" type="ORF">UFOVP987_57</name>
</gene>
<evidence type="ECO:0000313" key="6">
    <source>
        <dbReference type="EMBL" id="CAB5227495.1"/>
    </source>
</evidence>